<dbReference type="EMBL" id="BTSY01000006">
    <property type="protein sequence ID" value="GMT31774.1"/>
    <property type="molecule type" value="Genomic_DNA"/>
</dbReference>
<evidence type="ECO:0000313" key="2">
    <source>
        <dbReference type="Proteomes" id="UP001432322"/>
    </source>
</evidence>
<keyword evidence="2" id="KW-1185">Reference proteome</keyword>
<organism evidence="1 2">
    <name type="scientific">Pristionchus fissidentatus</name>
    <dbReference type="NCBI Taxonomy" id="1538716"/>
    <lineage>
        <taxon>Eukaryota</taxon>
        <taxon>Metazoa</taxon>
        <taxon>Ecdysozoa</taxon>
        <taxon>Nematoda</taxon>
        <taxon>Chromadorea</taxon>
        <taxon>Rhabditida</taxon>
        <taxon>Rhabditina</taxon>
        <taxon>Diplogasteromorpha</taxon>
        <taxon>Diplogasteroidea</taxon>
        <taxon>Neodiplogasteridae</taxon>
        <taxon>Pristionchus</taxon>
    </lineage>
</organism>
<protein>
    <recommendedName>
        <fullName evidence="3">EB domain-containing protein</fullName>
    </recommendedName>
</protein>
<sequence length="170" mass="18865">FCDRDFCDCIEGYHAVGFNCLPIGNSTGAPYPYEIPINTAPTRYVKDCSTDADCTSDHPLTFCNQEICGCIDPYRWNGLDCVPKENSTKVHSPYRLPLIDAIPVRGVKECITDAECSMNDRLTFCDRAICDCIEGYHAIGRYCIRNAFQEMPEDVSDAATASPDVPNSIN</sequence>
<evidence type="ECO:0000313" key="1">
    <source>
        <dbReference type="EMBL" id="GMT31774.1"/>
    </source>
</evidence>
<evidence type="ECO:0008006" key="3">
    <source>
        <dbReference type="Google" id="ProtNLM"/>
    </source>
</evidence>
<reference evidence="1" key="1">
    <citation type="submission" date="2023-10" db="EMBL/GenBank/DDBJ databases">
        <title>Genome assembly of Pristionchus species.</title>
        <authorList>
            <person name="Yoshida K."/>
            <person name="Sommer R.J."/>
        </authorList>
    </citation>
    <scope>NUCLEOTIDE SEQUENCE</scope>
    <source>
        <strain evidence="1">RS5133</strain>
    </source>
</reference>
<feature type="non-terminal residue" evidence="1">
    <location>
        <position position="1"/>
    </location>
</feature>
<gene>
    <name evidence="1" type="ORF">PFISCL1PPCAC_23071</name>
</gene>
<name>A0AAV5WI69_9BILA</name>
<comment type="caution">
    <text evidence="1">The sequence shown here is derived from an EMBL/GenBank/DDBJ whole genome shotgun (WGS) entry which is preliminary data.</text>
</comment>
<proteinExistence type="predicted"/>
<dbReference type="Proteomes" id="UP001432322">
    <property type="component" value="Unassembled WGS sequence"/>
</dbReference>
<dbReference type="AlphaFoldDB" id="A0AAV5WI69"/>
<accession>A0AAV5WI69</accession>